<evidence type="ECO:0000256" key="2">
    <source>
        <dbReference type="ARBA" id="ARBA00001946"/>
    </source>
</evidence>
<comment type="cofactor">
    <cofactor evidence="1">
        <name>Mn(2+)</name>
        <dbReference type="ChEBI" id="CHEBI:29035"/>
    </cofactor>
</comment>
<evidence type="ECO:0000313" key="17">
    <source>
        <dbReference type="Proteomes" id="UP000008983"/>
    </source>
</evidence>
<organism evidence="16 17">
    <name type="scientific">Ichthyophthirius multifiliis</name>
    <name type="common">White spot disease agent</name>
    <name type="synonym">Ich</name>
    <dbReference type="NCBI Taxonomy" id="5932"/>
    <lineage>
        <taxon>Eukaryota</taxon>
        <taxon>Sar</taxon>
        <taxon>Alveolata</taxon>
        <taxon>Ciliophora</taxon>
        <taxon>Intramacronucleata</taxon>
        <taxon>Oligohymenophorea</taxon>
        <taxon>Hymenostomatida</taxon>
        <taxon>Ophryoglenina</taxon>
        <taxon>Ichthyophthirius</taxon>
    </lineage>
</organism>
<evidence type="ECO:0000256" key="6">
    <source>
        <dbReference type="ARBA" id="ARBA00022723"/>
    </source>
</evidence>
<keyword evidence="6" id="KW-0479">Metal-binding</keyword>
<comment type="catalytic activity">
    <reaction evidence="12">
        <text>O-phospho-L-seryl-[protein] + H2O = L-seryl-[protein] + phosphate</text>
        <dbReference type="Rhea" id="RHEA:20629"/>
        <dbReference type="Rhea" id="RHEA-COMP:9863"/>
        <dbReference type="Rhea" id="RHEA-COMP:11604"/>
        <dbReference type="ChEBI" id="CHEBI:15377"/>
        <dbReference type="ChEBI" id="CHEBI:29999"/>
        <dbReference type="ChEBI" id="CHEBI:43474"/>
        <dbReference type="ChEBI" id="CHEBI:83421"/>
        <dbReference type="EC" id="3.1.3.16"/>
    </reaction>
</comment>
<keyword evidence="17" id="KW-1185">Reference proteome</keyword>
<evidence type="ECO:0000313" key="16">
    <source>
        <dbReference type="EMBL" id="EGR28506.1"/>
    </source>
</evidence>
<evidence type="ECO:0000256" key="10">
    <source>
        <dbReference type="ARBA" id="ARBA00023136"/>
    </source>
</evidence>
<evidence type="ECO:0000256" key="13">
    <source>
        <dbReference type="ARBA" id="ARBA00048336"/>
    </source>
</evidence>
<evidence type="ECO:0000256" key="7">
    <source>
        <dbReference type="ARBA" id="ARBA00022801"/>
    </source>
</evidence>
<feature type="domain" description="PPM-type phosphatase" evidence="15">
    <location>
        <begin position="1"/>
        <end position="283"/>
    </location>
</feature>
<keyword evidence="7 14" id="KW-0378">Hydrolase</keyword>
<evidence type="ECO:0000256" key="4">
    <source>
        <dbReference type="ARBA" id="ARBA00006702"/>
    </source>
</evidence>
<evidence type="ECO:0000256" key="12">
    <source>
        <dbReference type="ARBA" id="ARBA00047761"/>
    </source>
</evidence>
<dbReference type="PROSITE" id="PS51746">
    <property type="entry name" value="PPM_2"/>
    <property type="match status" value="1"/>
</dbReference>
<sequence>MKPSQQSQNQNLNQDNQWPKCSFFGVFDGHGGISCSDFLRDNLHQFIIKDSNFPLNPTQAIFNGFKEAENQFITQAQQNKEGKIDKSGSCAIIVLILGKKCYIANVGDSRAIMSACGGSKIFELSRDHKPQDEIEEKRIIEAGGQIYQTKIINNNQTQNDQSQQIYGPYRVYPGRLSVTRTFGDIEAKLKQYGGNPKVVIATPDIKEFEIEEDFDFIMISSDGIFDRLSSVECIQSIWSQVYDKSMNNFKNSHEFCGNGVDLVMKHSLAKQTMDNITTVIIGFDNLKKKLFPNKKKQSSNQNKPQSLN</sequence>
<keyword evidence="8" id="KW-0460">Magnesium</keyword>
<dbReference type="InParanoid" id="G0R1Y1"/>
<dbReference type="GO" id="GO:0046872">
    <property type="term" value="F:metal ion binding"/>
    <property type="evidence" value="ECO:0007669"/>
    <property type="project" value="UniProtKB-KW"/>
</dbReference>
<evidence type="ECO:0000256" key="1">
    <source>
        <dbReference type="ARBA" id="ARBA00001936"/>
    </source>
</evidence>
<proteinExistence type="inferred from homology"/>
<dbReference type="PANTHER" id="PTHR13832">
    <property type="entry name" value="PROTEIN PHOSPHATASE 2C"/>
    <property type="match status" value="1"/>
</dbReference>
<dbReference type="GO" id="GO:0004722">
    <property type="term" value="F:protein serine/threonine phosphatase activity"/>
    <property type="evidence" value="ECO:0007669"/>
    <property type="project" value="UniProtKB-EC"/>
</dbReference>
<dbReference type="EMBL" id="GL984234">
    <property type="protein sequence ID" value="EGR28506.1"/>
    <property type="molecule type" value="Genomic_DNA"/>
</dbReference>
<reference evidence="16 17" key="1">
    <citation type="submission" date="2011-07" db="EMBL/GenBank/DDBJ databases">
        <authorList>
            <person name="Coyne R."/>
            <person name="Brami D."/>
            <person name="Johnson J."/>
            <person name="Hostetler J."/>
            <person name="Hannick L."/>
            <person name="Clark T."/>
            <person name="Cassidy-Hanley D."/>
            <person name="Inman J."/>
        </authorList>
    </citation>
    <scope>NUCLEOTIDE SEQUENCE [LARGE SCALE GENOMIC DNA]</scope>
    <source>
        <strain evidence="16 17">G5</strain>
    </source>
</reference>
<evidence type="ECO:0000256" key="11">
    <source>
        <dbReference type="ARBA" id="ARBA00023211"/>
    </source>
</evidence>
<evidence type="ECO:0000259" key="15">
    <source>
        <dbReference type="PROSITE" id="PS51746"/>
    </source>
</evidence>
<dbReference type="STRING" id="857967.G0R1Y1"/>
<keyword evidence="11" id="KW-0464">Manganese</keyword>
<evidence type="ECO:0000256" key="5">
    <source>
        <dbReference type="ARBA" id="ARBA00013081"/>
    </source>
</evidence>
<comment type="cofactor">
    <cofactor evidence="2">
        <name>Mg(2+)</name>
        <dbReference type="ChEBI" id="CHEBI:18420"/>
    </cofactor>
</comment>
<dbReference type="eggNOG" id="KOG0698">
    <property type="taxonomic scope" value="Eukaryota"/>
</dbReference>
<keyword evidence="10" id="KW-0472">Membrane</keyword>
<dbReference type="Pfam" id="PF00481">
    <property type="entry name" value="PP2C"/>
    <property type="match status" value="1"/>
</dbReference>
<dbReference type="PROSITE" id="PS01032">
    <property type="entry name" value="PPM_1"/>
    <property type="match status" value="1"/>
</dbReference>
<comment type="subcellular location">
    <subcellularLocation>
        <location evidence="3">Membrane</location>
        <topology evidence="3">Peripheral membrane protein</topology>
    </subcellularLocation>
</comment>
<dbReference type="GO" id="GO:0016020">
    <property type="term" value="C:membrane"/>
    <property type="evidence" value="ECO:0007669"/>
    <property type="project" value="UniProtKB-SubCell"/>
</dbReference>
<dbReference type="InterPro" id="IPR000222">
    <property type="entry name" value="PP2C_BS"/>
</dbReference>
<dbReference type="InterPro" id="IPR001932">
    <property type="entry name" value="PPM-type_phosphatase-like_dom"/>
</dbReference>
<dbReference type="Proteomes" id="UP000008983">
    <property type="component" value="Unassembled WGS sequence"/>
</dbReference>
<evidence type="ECO:0000256" key="14">
    <source>
        <dbReference type="RuleBase" id="RU003465"/>
    </source>
</evidence>
<comment type="catalytic activity">
    <reaction evidence="13">
        <text>O-phospho-L-threonyl-[protein] + H2O = L-threonyl-[protein] + phosphate</text>
        <dbReference type="Rhea" id="RHEA:47004"/>
        <dbReference type="Rhea" id="RHEA-COMP:11060"/>
        <dbReference type="Rhea" id="RHEA-COMP:11605"/>
        <dbReference type="ChEBI" id="CHEBI:15377"/>
        <dbReference type="ChEBI" id="CHEBI:30013"/>
        <dbReference type="ChEBI" id="CHEBI:43474"/>
        <dbReference type="ChEBI" id="CHEBI:61977"/>
        <dbReference type="EC" id="3.1.3.16"/>
    </reaction>
</comment>
<dbReference type="AlphaFoldDB" id="G0R1Y1"/>
<evidence type="ECO:0000256" key="8">
    <source>
        <dbReference type="ARBA" id="ARBA00022842"/>
    </source>
</evidence>
<gene>
    <name evidence="16" type="ORF">IMG5_173620</name>
</gene>
<dbReference type="EC" id="3.1.3.16" evidence="5"/>
<evidence type="ECO:0000256" key="9">
    <source>
        <dbReference type="ARBA" id="ARBA00022912"/>
    </source>
</evidence>
<comment type="similarity">
    <text evidence="4 14">Belongs to the PP2C family.</text>
</comment>
<dbReference type="RefSeq" id="XP_004029742.1">
    <property type="nucleotide sequence ID" value="XM_004029694.1"/>
</dbReference>
<protein>
    <recommendedName>
        <fullName evidence="5">protein-serine/threonine phosphatase</fullName>
        <ecNumber evidence="5">3.1.3.16</ecNumber>
    </recommendedName>
</protein>
<dbReference type="CDD" id="cd00143">
    <property type="entry name" value="PP2Cc"/>
    <property type="match status" value="1"/>
</dbReference>
<dbReference type="InterPro" id="IPR036457">
    <property type="entry name" value="PPM-type-like_dom_sf"/>
</dbReference>
<name>G0R1Y1_ICHMU</name>
<dbReference type="InterPro" id="IPR015655">
    <property type="entry name" value="PP2C"/>
</dbReference>
<dbReference type="Gene3D" id="3.60.40.10">
    <property type="entry name" value="PPM-type phosphatase domain"/>
    <property type="match status" value="1"/>
</dbReference>
<dbReference type="GeneID" id="14904607"/>
<dbReference type="PANTHER" id="PTHR13832:SF803">
    <property type="entry name" value="PROTEIN PHOSPHATASE 1G"/>
    <property type="match status" value="1"/>
</dbReference>
<accession>G0R1Y1</accession>
<keyword evidence="9 14" id="KW-0904">Protein phosphatase</keyword>
<evidence type="ECO:0000256" key="3">
    <source>
        <dbReference type="ARBA" id="ARBA00004170"/>
    </source>
</evidence>
<dbReference type="SUPFAM" id="SSF81606">
    <property type="entry name" value="PP2C-like"/>
    <property type="match status" value="1"/>
</dbReference>
<dbReference type="OMA" id="IKNATCL"/>
<dbReference type="OrthoDB" id="10264738at2759"/>
<dbReference type="SMART" id="SM00332">
    <property type="entry name" value="PP2Cc"/>
    <property type="match status" value="1"/>
</dbReference>